<reference evidence="2" key="1">
    <citation type="submission" date="2016-10" db="EMBL/GenBank/DDBJ databases">
        <authorList>
            <person name="Varghese N."/>
            <person name="Submissions S."/>
        </authorList>
    </citation>
    <scope>NUCLEOTIDE SEQUENCE [LARGE SCALE GENOMIC DNA]</scope>
    <source>
        <strain evidence="2">DSM 25329</strain>
    </source>
</reference>
<organism evidence="1 2">
    <name type="scientific">Dyadobacter soli</name>
    <dbReference type="NCBI Taxonomy" id="659014"/>
    <lineage>
        <taxon>Bacteria</taxon>
        <taxon>Pseudomonadati</taxon>
        <taxon>Bacteroidota</taxon>
        <taxon>Cytophagia</taxon>
        <taxon>Cytophagales</taxon>
        <taxon>Spirosomataceae</taxon>
        <taxon>Dyadobacter</taxon>
    </lineage>
</organism>
<evidence type="ECO:0000313" key="2">
    <source>
        <dbReference type="Proteomes" id="UP000198748"/>
    </source>
</evidence>
<accession>A0A1G8BTT2</accession>
<dbReference type="RefSeq" id="WP_090157721.1">
    <property type="nucleotide sequence ID" value="NZ_FNAN01000034.1"/>
</dbReference>
<dbReference type="EMBL" id="FNAN01000034">
    <property type="protein sequence ID" value="SDH36572.1"/>
    <property type="molecule type" value="Genomic_DNA"/>
</dbReference>
<dbReference type="STRING" id="659014.SAMN04487996_13434"/>
<protein>
    <submittedName>
        <fullName evidence="1">Uncharacterized protein</fullName>
    </submittedName>
</protein>
<dbReference type="OrthoDB" id="942534at2"/>
<proteinExistence type="predicted"/>
<evidence type="ECO:0000313" key="1">
    <source>
        <dbReference type="EMBL" id="SDH36572.1"/>
    </source>
</evidence>
<name>A0A1G8BTT2_9BACT</name>
<dbReference type="AlphaFoldDB" id="A0A1G8BTT2"/>
<keyword evidence="2" id="KW-1185">Reference proteome</keyword>
<dbReference type="Proteomes" id="UP000198748">
    <property type="component" value="Unassembled WGS sequence"/>
</dbReference>
<gene>
    <name evidence="1" type="ORF">SAMN04487996_13434</name>
</gene>
<dbReference type="InterPro" id="IPR053842">
    <property type="entry name" value="NikA-like"/>
</dbReference>
<sequence>MENQKQKGRPPKVKGTAKREHFSVWVSADQKRQINELIEKSGLSASQYFLTLALDVPFKRPQKRALPKATAEIVRVLQQLSGVLSLAVLKTKGQQMLSDQWQQSSQRVRLLADLITLWVFESFEIRSMKKAFEELLNWSNELSSYLSQMLPETEGKHQLLLRCSSTSRLIGDLQQKYEAYYSQPLDELAPLWKSGETDTLSVHSEIEKALNTTMKKMKL</sequence>
<dbReference type="Pfam" id="PF21983">
    <property type="entry name" value="NikA-like"/>
    <property type="match status" value="1"/>
</dbReference>